<reference evidence="10" key="1">
    <citation type="submission" date="2021-01" db="EMBL/GenBank/DDBJ databases">
        <authorList>
            <person name="Corre E."/>
            <person name="Pelletier E."/>
            <person name="Niang G."/>
            <person name="Scheremetjew M."/>
            <person name="Finn R."/>
            <person name="Kale V."/>
            <person name="Holt S."/>
            <person name="Cochrane G."/>
            <person name="Meng A."/>
            <person name="Brown T."/>
            <person name="Cohen L."/>
        </authorList>
    </citation>
    <scope>NUCLEOTIDE SEQUENCE</scope>
    <source>
        <strain evidence="10">CCMP494</strain>
    </source>
</reference>
<protein>
    <recommendedName>
        <fullName evidence="8">Inositol-1-monophosphatase</fullName>
        <ecNumber evidence="8">3.1.3.25</ecNumber>
    </recommendedName>
</protein>
<dbReference type="UniPathway" id="UPA00823">
    <property type="reaction ID" value="UER00788"/>
</dbReference>
<keyword evidence="5 8" id="KW-0378">Hydrolase</keyword>
<dbReference type="Gene3D" id="3.30.540.10">
    <property type="entry name" value="Fructose-1,6-Bisphosphatase, subunit A, domain 1"/>
    <property type="match status" value="1"/>
</dbReference>
<dbReference type="InterPro" id="IPR000760">
    <property type="entry name" value="Inositol_monophosphatase-like"/>
</dbReference>
<dbReference type="PROSITE" id="PS00630">
    <property type="entry name" value="IMP_2"/>
    <property type="match status" value="1"/>
</dbReference>
<comment type="similarity">
    <text evidence="3 8">Belongs to the inositol monophosphatase superfamily.</text>
</comment>
<feature type="binding site" evidence="7">
    <location>
        <position position="132"/>
    </location>
    <ligand>
        <name>Mg(2+)</name>
        <dbReference type="ChEBI" id="CHEBI:18420"/>
        <label>1</label>
        <note>catalytic</note>
    </ligand>
</feature>
<comment type="catalytic activity">
    <reaction evidence="1 8">
        <text>a myo-inositol phosphate + H2O = myo-inositol + phosphate</text>
        <dbReference type="Rhea" id="RHEA:24056"/>
        <dbReference type="ChEBI" id="CHEBI:15377"/>
        <dbReference type="ChEBI" id="CHEBI:17268"/>
        <dbReference type="ChEBI" id="CHEBI:43474"/>
        <dbReference type="ChEBI" id="CHEBI:84139"/>
        <dbReference type="EC" id="3.1.3.25"/>
    </reaction>
</comment>
<dbReference type="PANTHER" id="PTHR20854:SF4">
    <property type="entry name" value="INOSITOL-1-MONOPHOSPHATASE-RELATED"/>
    <property type="match status" value="1"/>
</dbReference>
<dbReference type="GO" id="GO:0046854">
    <property type="term" value="P:phosphatidylinositol phosphate biosynthetic process"/>
    <property type="evidence" value="ECO:0007669"/>
    <property type="project" value="InterPro"/>
</dbReference>
<evidence type="ECO:0000256" key="7">
    <source>
        <dbReference type="PIRSR" id="PIRSR600760-2"/>
    </source>
</evidence>
<gene>
    <name evidence="10" type="ORF">MSP1404_LOCUS5012</name>
</gene>
<comment type="cofactor">
    <cofactor evidence="2 7 8">
        <name>Mg(2+)</name>
        <dbReference type="ChEBI" id="CHEBI:18420"/>
    </cofactor>
</comment>
<evidence type="ECO:0000256" key="2">
    <source>
        <dbReference type="ARBA" id="ARBA00001946"/>
    </source>
</evidence>
<feature type="binding site" evidence="7">
    <location>
        <position position="163"/>
    </location>
    <ligand>
        <name>Mg(2+)</name>
        <dbReference type="ChEBI" id="CHEBI:18420"/>
        <label>1</label>
        <note>catalytic</note>
    </ligand>
</feature>
<dbReference type="InterPro" id="IPR033942">
    <property type="entry name" value="IMPase"/>
</dbReference>
<comment type="pathway">
    <text evidence="8">Polyol metabolism; myo-inositol biosynthesis; myo-inositol from D-glucose 6-phosphate: step 2/2.</text>
</comment>
<evidence type="ECO:0000256" key="4">
    <source>
        <dbReference type="ARBA" id="ARBA00022723"/>
    </source>
</evidence>
<dbReference type="Gene3D" id="3.40.190.80">
    <property type="match status" value="1"/>
</dbReference>
<dbReference type="PRINTS" id="PR00377">
    <property type="entry name" value="IMPHPHTASES"/>
</dbReference>
<keyword evidence="6 7" id="KW-0460">Magnesium</keyword>
<evidence type="ECO:0000256" key="5">
    <source>
        <dbReference type="ARBA" id="ARBA00022801"/>
    </source>
</evidence>
<dbReference type="InterPro" id="IPR020583">
    <property type="entry name" value="Inositol_monoP_metal-BS"/>
</dbReference>
<feature type="region of interest" description="Disordered" evidence="9">
    <location>
        <begin position="1"/>
        <end position="57"/>
    </location>
</feature>
<evidence type="ECO:0000256" key="3">
    <source>
        <dbReference type="ARBA" id="ARBA00009759"/>
    </source>
</evidence>
<dbReference type="GO" id="GO:0046872">
    <property type="term" value="F:metal ion binding"/>
    <property type="evidence" value="ECO:0007669"/>
    <property type="project" value="UniProtKB-KW"/>
</dbReference>
<feature type="binding site" evidence="7">
    <location>
        <position position="289"/>
    </location>
    <ligand>
        <name>Mg(2+)</name>
        <dbReference type="ChEBI" id="CHEBI:18420"/>
        <label>1</label>
        <note>catalytic</note>
    </ligand>
</feature>
<dbReference type="GO" id="GO:0006021">
    <property type="term" value="P:inositol biosynthetic process"/>
    <property type="evidence" value="ECO:0007669"/>
    <property type="project" value="UniProtKB-UniPathway"/>
</dbReference>
<dbReference type="EMBL" id="HBEV01006561">
    <property type="protein sequence ID" value="CAD8585480.1"/>
    <property type="molecule type" value="Transcribed_RNA"/>
</dbReference>
<evidence type="ECO:0000256" key="9">
    <source>
        <dbReference type="SAM" id="MobiDB-lite"/>
    </source>
</evidence>
<name>A0A7S0KNT5_MICPS</name>
<dbReference type="SUPFAM" id="SSF56655">
    <property type="entry name" value="Carbohydrate phosphatase"/>
    <property type="match status" value="1"/>
</dbReference>
<feature type="compositionally biased region" description="Basic residues" evidence="9">
    <location>
        <begin position="20"/>
        <end position="34"/>
    </location>
</feature>
<dbReference type="AlphaFoldDB" id="A0A7S0KNT5"/>
<evidence type="ECO:0000256" key="1">
    <source>
        <dbReference type="ARBA" id="ARBA00001033"/>
    </source>
</evidence>
<dbReference type="GO" id="GO:0007165">
    <property type="term" value="P:signal transduction"/>
    <property type="evidence" value="ECO:0007669"/>
    <property type="project" value="TreeGrafter"/>
</dbReference>
<organism evidence="10">
    <name type="scientific">Micromonas pusilla</name>
    <name type="common">Picoplanktonic green alga</name>
    <name type="synonym">Chromulina pusilla</name>
    <dbReference type="NCBI Taxonomy" id="38833"/>
    <lineage>
        <taxon>Eukaryota</taxon>
        <taxon>Viridiplantae</taxon>
        <taxon>Chlorophyta</taxon>
        <taxon>Mamiellophyceae</taxon>
        <taxon>Mamiellales</taxon>
        <taxon>Mamiellaceae</taxon>
        <taxon>Micromonas</taxon>
    </lineage>
</organism>
<evidence type="ECO:0000313" key="10">
    <source>
        <dbReference type="EMBL" id="CAD8585480.1"/>
    </source>
</evidence>
<proteinExistence type="inferred from homology"/>
<dbReference type="Pfam" id="PF00459">
    <property type="entry name" value="Inositol_P"/>
    <property type="match status" value="1"/>
</dbReference>
<evidence type="ECO:0000256" key="8">
    <source>
        <dbReference type="RuleBase" id="RU364068"/>
    </source>
</evidence>
<dbReference type="PROSITE" id="PS00629">
    <property type="entry name" value="IMP_1"/>
    <property type="match status" value="1"/>
</dbReference>
<feature type="binding site" evidence="7">
    <location>
        <position position="164"/>
    </location>
    <ligand>
        <name>Mg(2+)</name>
        <dbReference type="ChEBI" id="CHEBI:18420"/>
        <label>1</label>
        <note>catalytic</note>
    </ligand>
</feature>
<dbReference type="CDD" id="cd01639">
    <property type="entry name" value="IMPase"/>
    <property type="match status" value="1"/>
</dbReference>
<dbReference type="InterPro" id="IPR020550">
    <property type="entry name" value="Inositol_monophosphatase_CS"/>
</dbReference>
<dbReference type="PANTHER" id="PTHR20854">
    <property type="entry name" value="INOSITOL MONOPHOSPHATASE"/>
    <property type="match status" value="1"/>
</dbReference>
<keyword evidence="4 7" id="KW-0479">Metal-binding</keyword>
<dbReference type="GO" id="GO:0008934">
    <property type="term" value="F:inositol monophosphate 1-phosphatase activity"/>
    <property type="evidence" value="ECO:0007669"/>
    <property type="project" value="InterPro"/>
</dbReference>
<accession>A0A7S0KNT5</accession>
<evidence type="ECO:0000256" key="6">
    <source>
        <dbReference type="ARBA" id="ARBA00022842"/>
    </source>
</evidence>
<dbReference type="EC" id="3.1.3.25" evidence="8"/>
<sequence length="349" mass="36682">MSAAAVRAVHNLSPHSRTPIPRRARRAPTPRRRPLAPSNASKGDDNPMGSFPEGGLAALNQDDLPAMRRACLKVATDAAKLGAAVMLDKLGADVVKTKANARDLLTEVDPEVQRIIESSVAAAFPTHGFLGEESVPGGWEAGSAAIARLLDTGPDWLWIVDPIDGTTNFVHGMPLSAISIGVAYKGELQVGVIMDPFAGEIFSACLGGGAHCNFAPMRVGEERSGTEAVVVTGYGATAESADAMLKGMKALTDLPVRSVRMLGSAAIMLAWVAAGRLTAYFECDLNAWDTAAGALLVREAGGRMTDLVTGDEYDLKTRAIVASNGATHDELRKCLVDGGVRALADYFKE</sequence>
<feature type="binding site" evidence="7">
    <location>
        <position position="161"/>
    </location>
    <ligand>
        <name>Mg(2+)</name>
        <dbReference type="ChEBI" id="CHEBI:18420"/>
        <label>1</label>
        <note>catalytic</note>
    </ligand>
</feature>